<organism evidence="3 4">
    <name type="scientific">Parasponia andersonii</name>
    <name type="common">Sponia andersonii</name>
    <dbReference type="NCBI Taxonomy" id="3476"/>
    <lineage>
        <taxon>Eukaryota</taxon>
        <taxon>Viridiplantae</taxon>
        <taxon>Streptophyta</taxon>
        <taxon>Embryophyta</taxon>
        <taxon>Tracheophyta</taxon>
        <taxon>Spermatophyta</taxon>
        <taxon>Magnoliopsida</taxon>
        <taxon>eudicotyledons</taxon>
        <taxon>Gunneridae</taxon>
        <taxon>Pentapetalae</taxon>
        <taxon>rosids</taxon>
        <taxon>fabids</taxon>
        <taxon>Rosales</taxon>
        <taxon>Cannabaceae</taxon>
        <taxon>Parasponia</taxon>
    </lineage>
</organism>
<feature type="region of interest" description="Disordered" evidence="1">
    <location>
        <begin position="21"/>
        <end position="74"/>
    </location>
</feature>
<protein>
    <submittedName>
        <fullName evidence="3">Peroxidase</fullName>
    </submittedName>
</protein>
<keyword evidence="3" id="KW-0560">Oxidoreductase</keyword>
<feature type="compositionally biased region" description="Polar residues" evidence="1">
    <location>
        <begin position="21"/>
        <end position="36"/>
    </location>
</feature>
<dbReference type="AlphaFoldDB" id="A0A2P5BFA5"/>
<evidence type="ECO:0000256" key="1">
    <source>
        <dbReference type="SAM" id="MobiDB-lite"/>
    </source>
</evidence>
<keyword evidence="3" id="KW-0575">Peroxidase</keyword>
<keyword evidence="4" id="KW-1185">Reference proteome</keyword>
<comment type="caution">
    <text evidence="3">The sequence shown here is derived from an EMBL/GenBank/DDBJ whole genome shotgun (WGS) entry which is preliminary data.</text>
</comment>
<dbReference type="Proteomes" id="UP000237105">
    <property type="component" value="Unassembled WGS sequence"/>
</dbReference>
<evidence type="ECO:0000256" key="2">
    <source>
        <dbReference type="SAM" id="Phobius"/>
    </source>
</evidence>
<evidence type="ECO:0000313" key="4">
    <source>
        <dbReference type="Proteomes" id="UP000237105"/>
    </source>
</evidence>
<sequence length="105" mass="11369">MVTRSRAATARMSAQETVLGQASSRAVLARTTTSKASPGRERLMSASRSAELKGVEETRTEASQPPRKQSWKKRRRVPAAVVGLAICLLVTVCAMISSNLGHDFR</sequence>
<feature type="compositionally biased region" description="Basic and acidic residues" evidence="1">
    <location>
        <begin position="50"/>
        <end position="60"/>
    </location>
</feature>
<keyword evidence="2" id="KW-0472">Membrane</keyword>
<reference evidence="4" key="1">
    <citation type="submission" date="2016-06" db="EMBL/GenBank/DDBJ databases">
        <title>Parallel loss of symbiosis genes in relatives of nitrogen-fixing non-legume Parasponia.</title>
        <authorList>
            <person name="Van Velzen R."/>
            <person name="Holmer R."/>
            <person name="Bu F."/>
            <person name="Rutten L."/>
            <person name="Van Zeijl A."/>
            <person name="Liu W."/>
            <person name="Santuari L."/>
            <person name="Cao Q."/>
            <person name="Sharma T."/>
            <person name="Shen D."/>
            <person name="Roswanjaya Y."/>
            <person name="Wardhani T."/>
            <person name="Kalhor M.S."/>
            <person name="Jansen J."/>
            <person name="Van den Hoogen J."/>
            <person name="Gungor B."/>
            <person name="Hartog M."/>
            <person name="Hontelez J."/>
            <person name="Verver J."/>
            <person name="Yang W.-C."/>
            <person name="Schijlen E."/>
            <person name="Repin R."/>
            <person name="Schilthuizen M."/>
            <person name="Schranz E."/>
            <person name="Heidstra R."/>
            <person name="Miyata K."/>
            <person name="Fedorova E."/>
            <person name="Kohlen W."/>
            <person name="Bisseling T."/>
            <person name="Smit S."/>
            <person name="Geurts R."/>
        </authorList>
    </citation>
    <scope>NUCLEOTIDE SEQUENCE [LARGE SCALE GENOMIC DNA]</scope>
    <source>
        <strain evidence="4">cv. WU1-14</strain>
    </source>
</reference>
<keyword evidence="2" id="KW-1133">Transmembrane helix</keyword>
<accession>A0A2P5BFA5</accession>
<keyword evidence="2" id="KW-0812">Transmembrane</keyword>
<feature type="transmembrane region" description="Helical" evidence="2">
    <location>
        <begin position="77"/>
        <end position="97"/>
    </location>
</feature>
<evidence type="ECO:0000313" key="3">
    <source>
        <dbReference type="EMBL" id="PON47470.1"/>
    </source>
</evidence>
<dbReference type="GO" id="GO:0004601">
    <property type="term" value="F:peroxidase activity"/>
    <property type="evidence" value="ECO:0007669"/>
    <property type="project" value="UniProtKB-KW"/>
</dbReference>
<dbReference type="OrthoDB" id="1664624at2759"/>
<gene>
    <name evidence="3" type="ORF">PanWU01x14_244290</name>
</gene>
<name>A0A2P5BFA5_PARAD</name>
<proteinExistence type="predicted"/>
<dbReference type="EMBL" id="JXTB01000294">
    <property type="protein sequence ID" value="PON47470.1"/>
    <property type="molecule type" value="Genomic_DNA"/>
</dbReference>